<evidence type="ECO:0000256" key="5">
    <source>
        <dbReference type="ARBA" id="ARBA00023128"/>
    </source>
</evidence>
<dbReference type="GO" id="GO:0005783">
    <property type="term" value="C:endoplasmic reticulum"/>
    <property type="evidence" value="ECO:0007669"/>
    <property type="project" value="UniProtKB-SubCell"/>
</dbReference>
<evidence type="ECO:0000256" key="7">
    <source>
        <dbReference type="SAM" id="MobiDB-lite"/>
    </source>
</evidence>
<evidence type="ECO:0000256" key="3">
    <source>
        <dbReference type="ARBA" id="ARBA00004370"/>
    </source>
</evidence>
<evidence type="ECO:0000313" key="8">
    <source>
        <dbReference type="EMBL" id="KAK4457313.1"/>
    </source>
</evidence>
<comment type="subcellular location">
    <subcellularLocation>
        <location evidence="2">Endoplasmic reticulum</location>
    </subcellularLocation>
    <subcellularLocation>
        <location evidence="3">Membrane</location>
    </subcellularLocation>
    <subcellularLocation>
        <location evidence="1">Mitochondrion</location>
    </subcellularLocation>
</comment>
<evidence type="ECO:0000313" key="9">
    <source>
        <dbReference type="Proteomes" id="UP001321749"/>
    </source>
</evidence>
<name>A0AAV9HA59_9PEZI</name>
<reference evidence="8" key="2">
    <citation type="submission" date="2023-06" db="EMBL/GenBank/DDBJ databases">
        <authorList>
            <consortium name="Lawrence Berkeley National Laboratory"/>
            <person name="Mondo S.J."/>
            <person name="Hensen N."/>
            <person name="Bonometti L."/>
            <person name="Westerberg I."/>
            <person name="Brannstrom I.O."/>
            <person name="Guillou S."/>
            <person name="Cros-Aarteil S."/>
            <person name="Calhoun S."/>
            <person name="Haridas S."/>
            <person name="Kuo A."/>
            <person name="Pangilinan J."/>
            <person name="Riley R."/>
            <person name="Labutti K."/>
            <person name="Andreopoulos B."/>
            <person name="Lipzen A."/>
            <person name="Chen C."/>
            <person name="Yanf M."/>
            <person name="Daum C."/>
            <person name="Ng V."/>
            <person name="Clum A."/>
            <person name="Steindorff A."/>
            <person name="Ohm R."/>
            <person name="Martin F."/>
            <person name="Silar P."/>
            <person name="Natvig D."/>
            <person name="Lalanne C."/>
            <person name="Gautier V."/>
            <person name="Ament-Velasquez S.L."/>
            <person name="Kruys A."/>
            <person name="Hutchinson M.I."/>
            <person name="Powell A.J."/>
            <person name="Barry K."/>
            <person name="Miller A.N."/>
            <person name="Grigoriev I.V."/>
            <person name="Debuchy R."/>
            <person name="Gladieux P."/>
            <person name="Thoren M.H."/>
            <person name="Johannesson H."/>
        </authorList>
    </citation>
    <scope>NUCLEOTIDE SEQUENCE</scope>
    <source>
        <strain evidence="8">PSN324</strain>
    </source>
</reference>
<dbReference type="InterPro" id="IPR052374">
    <property type="entry name" value="SERAC1"/>
</dbReference>
<evidence type="ECO:0000256" key="6">
    <source>
        <dbReference type="ARBA" id="ARBA00023136"/>
    </source>
</evidence>
<dbReference type="PANTHER" id="PTHR48182:SF2">
    <property type="entry name" value="PROTEIN SERAC1"/>
    <property type="match status" value="1"/>
</dbReference>
<dbReference type="GO" id="GO:0005739">
    <property type="term" value="C:mitochondrion"/>
    <property type="evidence" value="ECO:0007669"/>
    <property type="project" value="UniProtKB-SubCell"/>
</dbReference>
<evidence type="ECO:0000256" key="4">
    <source>
        <dbReference type="ARBA" id="ARBA00022824"/>
    </source>
</evidence>
<evidence type="ECO:0000256" key="2">
    <source>
        <dbReference type="ARBA" id="ARBA00004240"/>
    </source>
</evidence>
<comment type="caution">
    <text evidence="8">The sequence shown here is derived from an EMBL/GenBank/DDBJ whole genome shotgun (WGS) entry which is preliminary data.</text>
</comment>
<keyword evidence="6" id="KW-0472">Membrane</keyword>
<dbReference type="Proteomes" id="UP001321749">
    <property type="component" value="Unassembled WGS sequence"/>
</dbReference>
<dbReference type="InterPro" id="IPR029058">
    <property type="entry name" value="AB_hydrolase_fold"/>
</dbReference>
<dbReference type="SUPFAM" id="SSF53474">
    <property type="entry name" value="alpha/beta-Hydrolases"/>
    <property type="match status" value="1"/>
</dbReference>
<sequence>MATWLRTKVMNLVDSKEPEDTAPSEGALVTVDELRPREDTLGLHVLYEPREDPIIADVVAVHGLGGDSFSTWTAFSNVNPKEHKLWLRDFLPKEKYFSQTRIMTFGYDGRAWFTAKDKSSSKRTFVFAGDLLVALQNNRVLTGALGRPIMFIGHSLGGIVVKKAIVTAHESRFESHPLGGLYWDIYESAKAFVFFGTPHQGSDAAVWARYLGFVAKVVGVSKSESVNELATWSPSLVQVAIYFSTHVCRPGVHLVTFFETLPYNGVQVVNEAAATLNYAHEVRAGLNENHRTICKFASASSSTYRLVVPTMQTVVKALAESAQRKLTESNPVEDAVFPVSFPTAPTKEPGASKSAHKEDVEERWKHFPRQNSS</sequence>
<dbReference type="PANTHER" id="PTHR48182">
    <property type="entry name" value="PROTEIN SERAC1"/>
    <property type="match status" value="1"/>
</dbReference>
<protein>
    <recommendedName>
        <fullName evidence="10">DUF676 domain-containing protein</fullName>
    </recommendedName>
</protein>
<evidence type="ECO:0008006" key="10">
    <source>
        <dbReference type="Google" id="ProtNLM"/>
    </source>
</evidence>
<feature type="region of interest" description="Disordered" evidence="7">
    <location>
        <begin position="337"/>
        <end position="373"/>
    </location>
</feature>
<dbReference type="GO" id="GO:0016020">
    <property type="term" value="C:membrane"/>
    <property type="evidence" value="ECO:0007669"/>
    <property type="project" value="UniProtKB-SubCell"/>
</dbReference>
<keyword evidence="9" id="KW-1185">Reference proteome</keyword>
<dbReference type="Gene3D" id="3.40.50.1820">
    <property type="entry name" value="alpha/beta hydrolase"/>
    <property type="match status" value="1"/>
</dbReference>
<accession>A0AAV9HA59</accession>
<keyword evidence="4" id="KW-0256">Endoplasmic reticulum</keyword>
<reference evidence="8" key="1">
    <citation type="journal article" date="2023" name="Mol. Phylogenet. Evol.">
        <title>Genome-scale phylogeny and comparative genomics of the fungal order Sordariales.</title>
        <authorList>
            <person name="Hensen N."/>
            <person name="Bonometti L."/>
            <person name="Westerberg I."/>
            <person name="Brannstrom I.O."/>
            <person name="Guillou S."/>
            <person name="Cros-Aarteil S."/>
            <person name="Calhoun S."/>
            <person name="Haridas S."/>
            <person name="Kuo A."/>
            <person name="Mondo S."/>
            <person name="Pangilinan J."/>
            <person name="Riley R."/>
            <person name="LaButti K."/>
            <person name="Andreopoulos B."/>
            <person name="Lipzen A."/>
            <person name="Chen C."/>
            <person name="Yan M."/>
            <person name="Daum C."/>
            <person name="Ng V."/>
            <person name="Clum A."/>
            <person name="Steindorff A."/>
            <person name="Ohm R.A."/>
            <person name="Martin F."/>
            <person name="Silar P."/>
            <person name="Natvig D.O."/>
            <person name="Lalanne C."/>
            <person name="Gautier V."/>
            <person name="Ament-Velasquez S.L."/>
            <person name="Kruys A."/>
            <person name="Hutchinson M.I."/>
            <person name="Powell A.J."/>
            <person name="Barry K."/>
            <person name="Miller A.N."/>
            <person name="Grigoriev I.V."/>
            <person name="Debuchy R."/>
            <person name="Gladieux P."/>
            <person name="Hiltunen Thoren M."/>
            <person name="Johannesson H."/>
        </authorList>
    </citation>
    <scope>NUCLEOTIDE SEQUENCE</scope>
    <source>
        <strain evidence="8">PSN324</strain>
    </source>
</reference>
<dbReference type="EMBL" id="MU865123">
    <property type="protein sequence ID" value="KAK4457313.1"/>
    <property type="molecule type" value="Genomic_DNA"/>
</dbReference>
<evidence type="ECO:0000256" key="1">
    <source>
        <dbReference type="ARBA" id="ARBA00004173"/>
    </source>
</evidence>
<gene>
    <name evidence="8" type="ORF">QBC42DRAFT_279425</name>
</gene>
<keyword evidence="5" id="KW-0496">Mitochondrion</keyword>
<organism evidence="8 9">
    <name type="scientific">Cladorrhinum samala</name>
    <dbReference type="NCBI Taxonomy" id="585594"/>
    <lineage>
        <taxon>Eukaryota</taxon>
        <taxon>Fungi</taxon>
        <taxon>Dikarya</taxon>
        <taxon>Ascomycota</taxon>
        <taxon>Pezizomycotina</taxon>
        <taxon>Sordariomycetes</taxon>
        <taxon>Sordariomycetidae</taxon>
        <taxon>Sordariales</taxon>
        <taxon>Podosporaceae</taxon>
        <taxon>Cladorrhinum</taxon>
    </lineage>
</organism>
<dbReference type="AlphaFoldDB" id="A0AAV9HA59"/>
<feature type="compositionally biased region" description="Basic and acidic residues" evidence="7">
    <location>
        <begin position="355"/>
        <end position="365"/>
    </location>
</feature>
<proteinExistence type="predicted"/>